<dbReference type="SUPFAM" id="SSF48264">
    <property type="entry name" value="Cytochrome P450"/>
    <property type="match status" value="1"/>
</dbReference>
<dbReference type="AlphaFoldDB" id="A0A3N2GN97"/>
<dbReference type="GO" id="GO:0016705">
    <property type="term" value="F:oxidoreductase activity, acting on paired donors, with incorporation or reduction of molecular oxygen"/>
    <property type="evidence" value="ECO:0007669"/>
    <property type="project" value="InterPro"/>
</dbReference>
<keyword evidence="3" id="KW-0349">Heme</keyword>
<dbReference type="InterPro" id="IPR036396">
    <property type="entry name" value="Cyt_P450_sf"/>
</dbReference>
<evidence type="ECO:0000256" key="1">
    <source>
        <dbReference type="ARBA" id="ARBA00001971"/>
    </source>
</evidence>
<dbReference type="InterPro" id="IPR050121">
    <property type="entry name" value="Cytochrome_P450_monoxygenase"/>
</dbReference>
<dbReference type="Gene3D" id="1.10.630.10">
    <property type="entry name" value="Cytochrome P450"/>
    <property type="match status" value="1"/>
</dbReference>
<keyword evidence="3" id="KW-0408">Iron</keyword>
<evidence type="ECO:0000313" key="5">
    <source>
        <dbReference type="Proteomes" id="UP000274843"/>
    </source>
</evidence>
<dbReference type="InterPro" id="IPR017972">
    <property type="entry name" value="Cyt_P450_CS"/>
</dbReference>
<dbReference type="GO" id="GO:0004497">
    <property type="term" value="F:monooxygenase activity"/>
    <property type="evidence" value="ECO:0007669"/>
    <property type="project" value="UniProtKB-KW"/>
</dbReference>
<dbReference type="PANTHER" id="PTHR24305">
    <property type="entry name" value="CYTOCHROME P450"/>
    <property type="match status" value="1"/>
</dbReference>
<dbReference type="GO" id="GO:0005506">
    <property type="term" value="F:iron ion binding"/>
    <property type="evidence" value="ECO:0007669"/>
    <property type="project" value="InterPro"/>
</dbReference>
<dbReference type="InterPro" id="IPR002397">
    <property type="entry name" value="Cyt_P450_B"/>
</dbReference>
<evidence type="ECO:0000256" key="3">
    <source>
        <dbReference type="RuleBase" id="RU000461"/>
    </source>
</evidence>
<comment type="caution">
    <text evidence="4">The sequence shown here is derived from an EMBL/GenBank/DDBJ whole genome shotgun (WGS) entry which is preliminary data.</text>
</comment>
<proteinExistence type="inferred from homology"/>
<name>A0A3N2GN97_9PSEU</name>
<gene>
    <name evidence="4" type="ORF">EDD35_0137</name>
</gene>
<dbReference type="PRINTS" id="PR00359">
    <property type="entry name" value="BP450"/>
</dbReference>
<dbReference type="PANTHER" id="PTHR24305:SF166">
    <property type="entry name" value="CYTOCHROME P450 12A4, MITOCHONDRIAL-RELATED"/>
    <property type="match status" value="1"/>
</dbReference>
<dbReference type="Pfam" id="PF00067">
    <property type="entry name" value="p450"/>
    <property type="match status" value="1"/>
</dbReference>
<accession>A0A3N2GN97</accession>
<evidence type="ECO:0000256" key="2">
    <source>
        <dbReference type="ARBA" id="ARBA00010617"/>
    </source>
</evidence>
<sequence length="412" mass="44361">MNRVELALAVAPLPFLDAHADYPGAMLDVRGGPAPKILVWHHETLASLFRQDSRLRHPGSRSLGPLLGPKSMLWADGARHAAYRKLLGQPLRGRRLAAYHSLIAQATASAIDELGPGAVFGLAAWTRRLALDIVARIVLGDADPVLLRDVTVWLDRALGSRHRTLAYRLLRGGLPSSGADLDARLVAAAKSGREPRSLVSPLLTGNGPLGPVPDDELRDQVVSLLFAGHETTASATAWTLYWLTTRADLRDAVLSELDATTDDGSDPAEVPVLQAVIAEALRLHPPVEVAGNRALPEAVDLHGRTLPAGTVLTPAIYLAHHRSEYFPSPHAFDPGRFLGRRGVPEGYLPFGGGSRFCLGSQLGQLEIRMITAAVLRRRVLRCVNPRAGVAKLRGHAMAPSARLRLEVVACRD</sequence>
<evidence type="ECO:0000313" key="4">
    <source>
        <dbReference type="EMBL" id="ROS37880.1"/>
    </source>
</evidence>
<comment type="similarity">
    <text evidence="2 3">Belongs to the cytochrome P450 family.</text>
</comment>
<dbReference type="PRINTS" id="PR00385">
    <property type="entry name" value="P450"/>
</dbReference>
<organism evidence="4 5">
    <name type="scientific">Amycolatopsis thermoflava</name>
    <dbReference type="NCBI Taxonomy" id="84480"/>
    <lineage>
        <taxon>Bacteria</taxon>
        <taxon>Bacillati</taxon>
        <taxon>Actinomycetota</taxon>
        <taxon>Actinomycetes</taxon>
        <taxon>Pseudonocardiales</taxon>
        <taxon>Pseudonocardiaceae</taxon>
        <taxon>Amycolatopsis</taxon>
        <taxon>Amycolatopsis methanolica group</taxon>
    </lineage>
</organism>
<dbReference type="EMBL" id="RKHY01000001">
    <property type="protein sequence ID" value="ROS37880.1"/>
    <property type="molecule type" value="Genomic_DNA"/>
</dbReference>
<dbReference type="GeneID" id="301841634"/>
<dbReference type="GO" id="GO:0020037">
    <property type="term" value="F:heme binding"/>
    <property type="evidence" value="ECO:0007669"/>
    <property type="project" value="InterPro"/>
</dbReference>
<protein>
    <submittedName>
        <fullName evidence="4">Cytochrome P450</fullName>
    </submittedName>
</protein>
<keyword evidence="3" id="KW-0560">Oxidoreductase</keyword>
<comment type="cofactor">
    <cofactor evidence="1">
        <name>heme</name>
        <dbReference type="ChEBI" id="CHEBI:30413"/>
    </cofactor>
</comment>
<keyword evidence="5" id="KW-1185">Reference proteome</keyword>
<dbReference type="Proteomes" id="UP000274843">
    <property type="component" value="Unassembled WGS sequence"/>
</dbReference>
<dbReference type="PROSITE" id="PS00086">
    <property type="entry name" value="CYTOCHROME_P450"/>
    <property type="match status" value="1"/>
</dbReference>
<dbReference type="RefSeq" id="WP_027930451.1">
    <property type="nucleotide sequence ID" value="NZ_RKHY01000001.1"/>
</dbReference>
<keyword evidence="3" id="KW-0479">Metal-binding</keyword>
<keyword evidence="3" id="KW-0503">Monooxygenase</keyword>
<dbReference type="InterPro" id="IPR001128">
    <property type="entry name" value="Cyt_P450"/>
</dbReference>
<reference evidence="4 5" key="1">
    <citation type="submission" date="2018-11" db="EMBL/GenBank/DDBJ databases">
        <title>Sequencing the genomes of 1000 actinobacteria strains.</title>
        <authorList>
            <person name="Klenk H.-P."/>
        </authorList>
    </citation>
    <scope>NUCLEOTIDE SEQUENCE [LARGE SCALE GENOMIC DNA]</scope>
    <source>
        <strain evidence="4 5">DSM 44348</strain>
    </source>
</reference>